<dbReference type="InterPro" id="IPR052163">
    <property type="entry name" value="DGC-Regulatory_Protein"/>
</dbReference>
<accession>A0A437R1P0</accession>
<evidence type="ECO:0000313" key="3">
    <source>
        <dbReference type="Proteomes" id="UP000283077"/>
    </source>
</evidence>
<dbReference type="Proteomes" id="UP000283077">
    <property type="component" value="Unassembled WGS sequence"/>
</dbReference>
<evidence type="ECO:0000313" key="2">
    <source>
        <dbReference type="EMBL" id="RVU40655.1"/>
    </source>
</evidence>
<keyword evidence="3" id="KW-1185">Reference proteome</keyword>
<dbReference type="Pfam" id="PF00990">
    <property type="entry name" value="GGDEF"/>
    <property type="match status" value="1"/>
</dbReference>
<reference evidence="2 3" key="1">
    <citation type="submission" date="2019-01" db="EMBL/GenBank/DDBJ databases">
        <authorList>
            <person name="Chen W.-M."/>
        </authorList>
    </citation>
    <scope>NUCLEOTIDE SEQUENCE [LARGE SCALE GENOMIC DNA]</scope>
    <source>
        <strain evidence="2 3">KYPC3</strain>
    </source>
</reference>
<gene>
    <name evidence="2" type="ORF">EOE67_05130</name>
</gene>
<feature type="domain" description="GGDEF" evidence="1">
    <location>
        <begin position="72"/>
        <end position="119"/>
    </location>
</feature>
<evidence type="ECO:0000259" key="1">
    <source>
        <dbReference type="Pfam" id="PF00990"/>
    </source>
</evidence>
<dbReference type="InterPro" id="IPR029787">
    <property type="entry name" value="Nucleotide_cyclase"/>
</dbReference>
<dbReference type="AlphaFoldDB" id="A0A437R1P0"/>
<dbReference type="OrthoDB" id="5777683at2"/>
<dbReference type="EMBL" id="SACS01000004">
    <property type="protein sequence ID" value="RVU40655.1"/>
    <property type="molecule type" value="Genomic_DNA"/>
</dbReference>
<dbReference type="InterPro" id="IPR043128">
    <property type="entry name" value="Rev_trsase/Diguanyl_cyclase"/>
</dbReference>
<sequence length="134" mass="14701">MYCRACHVKQSPPTSRTVQNRTTAAATKSGFVASGVQPKPSRRFNRCQSAIGVVIDPNRTRTGTSEKPCWRADPHQFGDNPVQIRASLGIAFYPAHGTEAQTLIQAADDAMYQSKRRGGSCFSIYSNDNRPPDN</sequence>
<dbReference type="SUPFAM" id="SSF55073">
    <property type="entry name" value="Nucleotide cyclase"/>
    <property type="match status" value="1"/>
</dbReference>
<organism evidence="2 3">
    <name type="scientific">Rheinheimera riviphila</name>
    <dbReference type="NCBI Taxonomy" id="1834037"/>
    <lineage>
        <taxon>Bacteria</taxon>
        <taxon>Pseudomonadati</taxon>
        <taxon>Pseudomonadota</taxon>
        <taxon>Gammaproteobacteria</taxon>
        <taxon>Chromatiales</taxon>
        <taxon>Chromatiaceae</taxon>
        <taxon>Rheinheimera</taxon>
    </lineage>
</organism>
<dbReference type="PANTHER" id="PTHR46663">
    <property type="entry name" value="DIGUANYLATE CYCLASE DGCT-RELATED"/>
    <property type="match status" value="1"/>
</dbReference>
<comment type="caution">
    <text evidence="2">The sequence shown here is derived from an EMBL/GenBank/DDBJ whole genome shotgun (WGS) entry which is preliminary data.</text>
</comment>
<name>A0A437R1P0_9GAMM</name>
<protein>
    <submittedName>
        <fullName evidence="2">Diguanylate cyclase</fullName>
    </submittedName>
</protein>
<dbReference type="InterPro" id="IPR000160">
    <property type="entry name" value="GGDEF_dom"/>
</dbReference>
<proteinExistence type="predicted"/>
<dbReference type="PANTHER" id="PTHR46663:SF2">
    <property type="entry name" value="GGDEF DOMAIN-CONTAINING PROTEIN"/>
    <property type="match status" value="1"/>
</dbReference>
<dbReference type="Gene3D" id="3.30.70.270">
    <property type="match status" value="1"/>
</dbReference>